<dbReference type="GO" id="GO:0031123">
    <property type="term" value="P:RNA 3'-end processing"/>
    <property type="evidence" value="ECO:0007669"/>
    <property type="project" value="TreeGrafter"/>
</dbReference>
<sequence length="614" mass="71350">MDVKAWRSMHDAVRNALVHCEPGSELDVLLQTLLHDHPIDRVKEDVLTGFQTYYTTTFRSDQVHVFGSTVMGITFEDSDLDFYVELPDCDRVKPRTRRIKIARQILESTKQFTNFQSITAPRVPILKCTHIATRTNIDLNCSNQYGSLNSPIIAHLLRFDRRIHQLAIIIKYWMKIHDCSGSNRISHYSVILMLIFYLQTLPEPIVPPIVEFQRNVPPIMVDNYNFAFDYSLPNRTANRSEWPELLLGFFNFYQDFDYSSLLISPLYGKTYFKTDVKRKNVQNLQRCEEMLSADRSEQPIHLGKGTLCIQDPFEIDREISAGVFFKVLQNFIWKLGYAVEIIEGELPKGVTKSMFLQIFDVAAFNKDLDRMRPQQKQQKPKASKGNAEQKLSSLDVDAHHILKGRKFKESKNDTWTKELLESTNRFRKKSIQGVPLKLSAKITANAENFDYVSIELRDEIKTKRQNFFEAFRQDFIGRIVYFLDIYFIHRYKMAESVDVNSSNSKQCIESAASASTLTMALTRREREIRRGTPLKAYNLFRLKLQTSHSSKKCKDSYVNDTIERFVHVPYILAYPLLIQFVVLLIEYLIPMVIHLVISDLELIASSDPDRSMIR</sequence>
<dbReference type="GO" id="GO:0050265">
    <property type="term" value="F:RNA uridylyltransferase activity"/>
    <property type="evidence" value="ECO:0007669"/>
    <property type="project" value="TreeGrafter"/>
</dbReference>
<organism evidence="9 10">
    <name type="scientific">Pseudolycoriella hygida</name>
    <dbReference type="NCBI Taxonomy" id="35572"/>
    <lineage>
        <taxon>Eukaryota</taxon>
        <taxon>Metazoa</taxon>
        <taxon>Ecdysozoa</taxon>
        <taxon>Arthropoda</taxon>
        <taxon>Hexapoda</taxon>
        <taxon>Insecta</taxon>
        <taxon>Pterygota</taxon>
        <taxon>Neoptera</taxon>
        <taxon>Endopterygota</taxon>
        <taxon>Diptera</taxon>
        <taxon>Nematocera</taxon>
        <taxon>Sciaroidea</taxon>
        <taxon>Sciaridae</taxon>
        <taxon>Pseudolycoriella</taxon>
    </lineage>
</organism>
<keyword evidence="10" id="KW-1185">Reference proteome</keyword>
<dbReference type="PANTHER" id="PTHR12271">
    <property type="entry name" value="POLY A POLYMERASE CID PAP -RELATED"/>
    <property type="match status" value="1"/>
</dbReference>
<dbReference type="Gene3D" id="1.10.1410.10">
    <property type="match status" value="1"/>
</dbReference>
<evidence type="ECO:0000256" key="3">
    <source>
        <dbReference type="ARBA" id="ARBA00022679"/>
    </source>
</evidence>
<dbReference type="Gene3D" id="3.30.460.10">
    <property type="entry name" value="Beta Polymerase, domain 2"/>
    <property type="match status" value="1"/>
</dbReference>
<comment type="cofactor">
    <cofactor evidence="2">
        <name>Mg(2+)</name>
        <dbReference type="ChEBI" id="CHEBI:18420"/>
    </cofactor>
</comment>
<dbReference type="OrthoDB" id="7788798at2759"/>
<evidence type="ECO:0000256" key="2">
    <source>
        <dbReference type="ARBA" id="ARBA00001946"/>
    </source>
</evidence>
<evidence type="ECO:0000259" key="8">
    <source>
        <dbReference type="Pfam" id="PF22600"/>
    </source>
</evidence>
<comment type="cofactor">
    <cofactor evidence="1">
        <name>Mn(2+)</name>
        <dbReference type="ChEBI" id="CHEBI:29035"/>
    </cofactor>
</comment>
<keyword evidence="5" id="KW-0460">Magnesium</keyword>
<dbReference type="PANTHER" id="PTHR12271:SF138">
    <property type="entry name" value="GH05885P"/>
    <property type="match status" value="1"/>
</dbReference>
<keyword evidence="6" id="KW-1133">Transmembrane helix</keyword>
<evidence type="ECO:0000256" key="1">
    <source>
        <dbReference type="ARBA" id="ARBA00001936"/>
    </source>
</evidence>
<comment type="caution">
    <text evidence="9">The sequence shown here is derived from an EMBL/GenBank/DDBJ whole genome shotgun (WGS) entry which is preliminary data.</text>
</comment>
<keyword evidence="3" id="KW-0808">Transferase</keyword>
<dbReference type="CDD" id="cd05402">
    <property type="entry name" value="NT_PAP_TUTase"/>
    <property type="match status" value="1"/>
</dbReference>
<evidence type="ECO:0000256" key="6">
    <source>
        <dbReference type="SAM" id="Phobius"/>
    </source>
</evidence>
<evidence type="ECO:0000256" key="4">
    <source>
        <dbReference type="ARBA" id="ARBA00022723"/>
    </source>
</evidence>
<dbReference type="SUPFAM" id="SSF81301">
    <property type="entry name" value="Nucleotidyltransferase"/>
    <property type="match status" value="1"/>
</dbReference>
<dbReference type="SUPFAM" id="SSF81631">
    <property type="entry name" value="PAP/OAS1 substrate-binding domain"/>
    <property type="match status" value="1"/>
</dbReference>
<dbReference type="InterPro" id="IPR002058">
    <property type="entry name" value="PAP_assoc"/>
</dbReference>
<dbReference type="Proteomes" id="UP001151699">
    <property type="component" value="Chromosome X"/>
</dbReference>
<feature type="transmembrane region" description="Helical" evidence="6">
    <location>
        <begin position="572"/>
        <end position="597"/>
    </location>
</feature>
<evidence type="ECO:0000313" key="10">
    <source>
        <dbReference type="Proteomes" id="UP001151699"/>
    </source>
</evidence>
<dbReference type="InterPro" id="IPR043519">
    <property type="entry name" value="NT_sf"/>
</dbReference>
<dbReference type="GO" id="GO:0046872">
    <property type="term" value="F:metal ion binding"/>
    <property type="evidence" value="ECO:0007669"/>
    <property type="project" value="UniProtKB-KW"/>
</dbReference>
<gene>
    <name evidence="9" type="primary">Tut4</name>
    <name evidence="9" type="ORF">Bhyg_11662</name>
</gene>
<dbReference type="GO" id="GO:1990817">
    <property type="term" value="F:poly(A) RNA polymerase activity"/>
    <property type="evidence" value="ECO:0007669"/>
    <property type="project" value="UniProtKB-ARBA"/>
</dbReference>
<accession>A0A9Q0MWR7</accession>
<dbReference type="InterPro" id="IPR054708">
    <property type="entry name" value="MTPAP-like_central"/>
</dbReference>
<reference evidence="9" key="1">
    <citation type="submission" date="2022-07" db="EMBL/GenBank/DDBJ databases">
        <authorList>
            <person name="Trinca V."/>
            <person name="Uliana J.V.C."/>
            <person name="Torres T.T."/>
            <person name="Ward R.J."/>
            <person name="Monesi N."/>
        </authorList>
    </citation>
    <scope>NUCLEOTIDE SEQUENCE</scope>
    <source>
        <strain evidence="9">HSMRA1968</strain>
        <tissue evidence="9">Whole embryos</tissue>
    </source>
</reference>
<dbReference type="Pfam" id="PF03828">
    <property type="entry name" value="PAP_assoc"/>
    <property type="match status" value="1"/>
</dbReference>
<keyword evidence="9" id="KW-0548">Nucleotidyltransferase</keyword>
<evidence type="ECO:0000256" key="5">
    <source>
        <dbReference type="ARBA" id="ARBA00022842"/>
    </source>
</evidence>
<keyword evidence="6" id="KW-0472">Membrane</keyword>
<proteinExistence type="predicted"/>
<dbReference type="AlphaFoldDB" id="A0A9Q0MWR7"/>
<dbReference type="EMBL" id="WJQU01000003">
    <property type="protein sequence ID" value="KAJ6638924.1"/>
    <property type="molecule type" value="Genomic_DNA"/>
</dbReference>
<dbReference type="Pfam" id="PF22600">
    <property type="entry name" value="MTPAP-like_central"/>
    <property type="match status" value="1"/>
</dbReference>
<name>A0A9Q0MWR7_9DIPT</name>
<feature type="domain" description="Poly(A) RNA polymerase mitochondrial-like central palm" evidence="8">
    <location>
        <begin position="41"/>
        <end position="155"/>
    </location>
</feature>
<feature type="domain" description="PAP-associated" evidence="7">
    <location>
        <begin position="244"/>
        <end position="316"/>
    </location>
</feature>
<keyword evidence="6" id="KW-0812">Transmembrane</keyword>
<keyword evidence="4" id="KW-0479">Metal-binding</keyword>
<evidence type="ECO:0000313" key="9">
    <source>
        <dbReference type="EMBL" id="KAJ6638924.1"/>
    </source>
</evidence>
<protein>
    <submittedName>
        <fullName evidence="9">Terminal uridylyltransferase 4</fullName>
    </submittedName>
</protein>
<evidence type="ECO:0000259" key="7">
    <source>
        <dbReference type="Pfam" id="PF03828"/>
    </source>
</evidence>